<evidence type="ECO:0000256" key="3">
    <source>
        <dbReference type="ARBA" id="ARBA00022989"/>
    </source>
</evidence>
<reference evidence="7 8" key="1">
    <citation type="submission" date="2018-04" db="EMBL/GenBank/DDBJ databases">
        <title>Genomic Encyclopedia of Type Strains, Phase III (KMG-III): the genomes of soil and plant-associated and newly described type strains.</title>
        <authorList>
            <person name="Whitman W."/>
        </authorList>
    </citation>
    <scope>NUCLEOTIDE SEQUENCE [LARGE SCALE GENOMIC DNA]</scope>
    <source>
        <strain evidence="7 8">MA-olki</strain>
    </source>
</reference>
<dbReference type="AlphaFoldDB" id="A0A2T5UAQ2"/>
<dbReference type="Proteomes" id="UP000244013">
    <property type="component" value="Unassembled WGS sequence"/>
</dbReference>
<evidence type="ECO:0000259" key="6">
    <source>
        <dbReference type="Pfam" id="PF04932"/>
    </source>
</evidence>
<feature type="transmembrane region" description="Helical" evidence="5">
    <location>
        <begin position="116"/>
        <end position="136"/>
    </location>
</feature>
<accession>A0A2T5UAQ2</accession>
<evidence type="ECO:0000256" key="2">
    <source>
        <dbReference type="ARBA" id="ARBA00022692"/>
    </source>
</evidence>
<feature type="transmembrane region" description="Helical" evidence="5">
    <location>
        <begin position="400"/>
        <end position="419"/>
    </location>
</feature>
<feature type="transmembrane region" description="Helical" evidence="5">
    <location>
        <begin position="57"/>
        <end position="77"/>
    </location>
</feature>
<dbReference type="Gene3D" id="2.60.120.260">
    <property type="entry name" value="Galactose-binding domain-like"/>
    <property type="match status" value="1"/>
</dbReference>
<evidence type="ECO:0000256" key="5">
    <source>
        <dbReference type="SAM" id="Phobius"/>
    </source>
</evidence>
<feature type="transmembrane region" description="Helical" evidence="5">
    <location>
        <begin position="454"/>
        <end position="473"/>
    </location>
</feature>
<dbReference type="RefSeq" id="WP_167397628.1">
    <property type="nucleotide sequence ID" value="NZ_QAYE01000001.1"/>
</dbReference>
<keyword evidence="7" id="KW-0436">Ligase</keyword>
<comment type="subcellular location">
    <subcellularLocation>
        <location evidence="1">Membrane</location>
        <topology evidence="1">Multi-pass membrane protein</topology>
    </subcellularLocation>
</comment>
<evidence type="ECO:0000313" key="8">
    <source>
        <dbReference type="Proteomes" id="UP000244013"/>
    </source>
</evidence>
<feature type="transmembrane region" description="Helical" evidence="5">
    <location>
        <begin position="238"/>
        <end position="255"/>
    </location>
</feature>
<protein>
    <submittedName>
        <fullName evidence="7">O-antigen ligase</fullName>
    </submittedName>
</protein>
<dbReference type="Pfam" id="PF04932">
    <property type="entry name" value="Wzy_C"/>
    <property type="match status" value="1"/>
</dbReference>
<gene>
    <name evidence="7" type="ORF">C8J25_10183</name>
</gene>
<name>A0A2T5UAQ2_9SPHN</name>
<proteinExistence type="predicted"/>
<sequence>MAFLIVLLFGGGAGTGYPLIELAAQILALVLIVRAARPTRSEINTLASATTATRSVALSRFLLVFAAAALLLVAQLVPLPAQWWHVLPARETAVQIFTLLGWTTRWHAFSMTPDTTFTALLTLLVPLAAMLTVAALPLQSRVTMLRLIVIAAVISTVLAALQVAAGGSAPVLYETAHRGFGVGFFVNRNHQATFLLVSIVFAAVPGVMGTGAARRLGMLGVIGFLSLGILATSSRTALLLLPISLIVAFALVGDVRRTGKSVAAAAALYVVGGLLLSRTDLVQRLFARFTTVAEELRYQYWENSLYIVRETFPFGTGFGSFERVYRSVEPLGQVSPLSVNHAHNDFLELVLEGGLPAALLIAAGLIVLIVALVSGWRHAGDRGASDRQSGDRHAGTRQERATLVAGGAAIVLILLFSLVDYPLRMAGIAGLFGAALGLIAAVGRPQSRTTASFAWTPSTIAMTIVPAIIGLAVSGDAAGRFLTLRGQPAAATAVSPWSASAWSALANAEQLASQPAAARAAAARALTIDPIDAGAVRAHGYADLALDQPVRGSALLQAGAALGWRDTLMQLWLAERALEVGSTGIAAERIDALLRRAQLPDALMPQMRRTYLSPGGVDAVVARLGDAPKWRQGFFNLIAKDAAESVPRTLEFLGKLQKAGVAATPLATTLIRWRLGDRGDVAGARQVWRASGGRGLVADGGFEALPSPLPGGVIPYAWGAPSLPGVRVIPADRGADGRGHALQIVSDGLSSGTALAQAITLPPGRWRVSAMVRGADVAATLSLTCAGRPATITTDGIALDGRGAGWRQMAGVVTVETGCPVQILGLNLHERGGQPGVFWIDSVRIAAAAGQ</sequence>
<feature type="transmembrane region" description="Helical" evidence="5">
    <location>
        <begin position="262"/>
        <end position="279"/>
    </location>
</feature>
<keyword evidence="3 5" id="KW-1133">Transmembrane helix</keyword>
<dbReference type="GeneID" id="91004189"/>
<dbReference type="GO" id="GO:0016020">
    <property type="term" value="C:membrane"/>
    <property type="evidence" value="ECO:0007669"/>
    <property type="project" value="UniProtKB-SubCell"/>
</dbReference>
<feature type="transmembrane region" description="Helical" evidence="5">
    <location>
        <begin position="216"/>
        <end position="232"/>
    </location>
</feature>
<keyword evidence="2 5" id="KW-0812">Transmembrane</keyword>
<feature type="domain" description="O-antigen ligase-related" evidence="6">
    <location>
        <begin position="224"/>
        <end position="361"/>
    </location>
</feature>
<dbReference type="InterPro" id="IPR007016">
    <property type="entry name" value="O-antigen_ligase-rel_domated"/>
</dbReference>
<feature type="transmembrane region" description="Helical" evidence="5">
    <location>
        <begin position="357"/>
        <end position="379"/>
    </location>
</feature>
<keyword evidence="4 5" id="KW-0472">Membrane</keyword>
<feature type="transmembrane region" description="Helical" evidence="5">
    <location>
        <begin position="148"/>
        <end position="172"/>
    </location>
</feature>
<evidence type="ECO:0000256" key="1">
    <source>
        <dbReference type="ARBA" id="ARBA00004141"/>
    </source>
</evidence>
<dbReference type="EMBL" id="QAYE01000001">
    <property type="protein sequence ID" value="PTW48586.1"/>
    <property type="molecule type" value="Genomic_DNA"/>
</dbReference>
<evidence type="ECO:0000256" key="4">
    <source>
        <dbReference type="ARBA" id="ARBA00023136"/>
    </source>
</evidence>
<dbReference type="PANTHER" id="PTHR37422:SF13">
    <property type="entry name" value="LIPOPOLYSACCHARIDE BIOSYNTHESIS PROTEIN PA4999-RELATED"/>
    <property type="match status" value="1"/>
</dbReference>
<feature type="transmembrane region" description="Helical" evidence="5">
    <location>
        <begin position="16"/>
        <end position="36"/>
    </location>
</feature>
<dbReference type="GO" id="GO:0016874">
    <property type="term" value="F:ligase activity"/>
    <property type="evidence" value="ECO:0007669"/>
    <property type="project" value="UniProtKB-KW"/>
</dbReference>
<organism evidence="7 8">
    <name type="scientific">Sphingomonas faeni</name>
    <dbReference type="NCBI Taxonomy" id="185950"/>
    <lineage>
        <taxon>Bacteria</taxon>
        <taxon>Pseudomonadati</taxon>
        <taxon>Pseudomonadota</taxon>
        <taxon>Alphaproteobacteria</taxon>
        <taxon>Sphingomonadales</taxon>
        <taxon>Sphingomonadaceae</taxon>
        <taxon>Sphingomonas</taxon>
    </lineage>
</organism>
<evidence type="ECO:0000313" key="7">
    <source>
        <dbReference type="EMBL" id="PTW48586.1"/>
    </source>
</evidence>
<comment type="caution">
    <text evidence="7">The sequence shown here is derived from an EMBL/GenBank/DDBJ whole genome shotgun (WGS) entry which is preliminary data.</text>
</comment>
<feature type="transmembrane region" description="Helical" evidence="5">
    <location>
        <begin position="425"/>
        <end position="442"/>
    </location>
</feature>
<feature type="transmembrane region" description="Helical" evidence="5">
    <location>
        <begin position="192"/>
        <end position="209"/>
    </location>
</feature>
<dbReference type="PANTHER" id="PTHR37422">
    <property type="entry name" value="TEICHURONIC ACID BIOSYNTHESIS PROTEIN TUAE"/>
    <property type="match status" value="1"/>
</dbReference>
<dbReference type="InterPro" id="IPR051533">
    <property type="entry name" value="WaaL-like"/>
</dbReference>